<dbReference type="PANTHER" id="PTHR10161">
    <property type="entry name" value="TARTRATE-RESISTANT ACID PHOSPHATASE TYPE 5"/>
    <property type="match status" value="1"/>
</dbReference>
<evidence type="ECO:0000256" key="1">
    <source>
        <dbReference type="ARBA" id="ARBA00022729"/>
    </source>
</evidence>
<keyword evidence="6" id="KW-1185">Reference proteome</keyword>
<dbReference type="PROSITE" id="PS51257">
    <property type="entry name" value="PROKAR_LIPOPROTEIN"/>
    <property type="match status" value="1"/>
</dbReference>
<feature type="domain" description="Calcineurin-like phosphoesterase" evidence="4">
    <location>
        <begin position="57"/>
        <end position="316"/>
    </location>
</feature>
<evidence type="ECO:0000313" key="5">
    <source>
        <dbReference type="EMBL" id="TGD59525.1"/>
    </source>
</evidence>
<dbReference type="Proteomes" id="UP000297407">
    <property type="component" value="Unassembled WGS sequence"/>
</dbReference>
<dbReference type="PANTHER" id="PTHR10161:SF14">
    <property type="entry name" value="TARTRATE-RESISTANT ACID PHOSPHATASE TYPE 5"/>
    <property type="match status" value="1"/>
</dbReference>
<protein>
    <submittedName>
        <fullName evidence="5">Metallophosphoesterase</fullName>
    </submittedName>
</protein>
<gene>
    <name evidence="5" type="ORF">E4635_00910</name>
</gene>
<dbReference type="InterPro" id="IPR051558">
    <property type="entry name" value="Metallophosphoesterase_PAP"/>
</dbReference>
<dbReference type="InterPro" id="IPR004843">
    <property type="entry name" value="Calcineurin-like_PHP"/>
</dbReference>
<evidence type="ECO:0000313" key="6">
    <source>
        <dbReference type="Proteomes" id="UP000297407"/>
    </source>
</evidence>
<accession>A0A4Z0LCD9</accession>
<dbReference type="EMBL" id="SRLH01000001">
    <property type="protein sequence ID" value="TGD59525.1"/>
    <property type="molecule type" value="Genomic_DNA"/>
</dbReference>
<feature type="chain" id="PRO_5021504237" evidence="3">
    <location>
        <begin position="31"/>
        <end position="1244"/>
    </location>
</feature>
<sequence length="1244" mass="142136">MKLFWVNILIKRNSAILNCVFLALLVQSCATNRVQFGAATPQEPAVAATDSIKKTHTFYLIGDAGNADGPQAQNTLGLLEKRLENAGKNSTLVFLGDNIYPMGMPYGQNGPERAAAETKLMNQLKITEHFKGKTIFIPGNHDWYHGIKGLQEQENFVNDYLTEKKAFLPRKSCGIENITINDQLSLIVIDSQWFLEDWDKQPGINDDCDIKTREDFFSAFETIINKNQNKTTLIAMHHPLVSNGPHGGQFSWRKQLYPLSSKIPLPVIGSLVNLLRKTSGISPEDLQNKQYTAFINRIKPIIQNKKNIIVFSGHEHNLQYIEHEGIRQVISGSASKKEAARAIYPDNFSYGGSGYAQLEIKNNGSANVEFFSTENNQEKSLFRQNVLAAATIVTDTVFPVNRNKSVIATVYTEKMTDKSKFYTFLWGQHYRKYYSTPVEAPNVSLDTLHGGLKPTIAGGGHQSLSLRLMDKNGKEYVMRALKKSPSRFLQAVAFKDQNVEKEFKNTVAETFVYDFYTTAHPYTPFVVGDLAEKAGIYHSNPQLFYIPKQNSLGKFNEGFGDELYMVEERPVDSQKEVTSFGDPDKIVGTDDVLANIRKDEKYQIDEEAYIRARVFDMLIGDWDRHSDQWRWAEYKKKDKIVYKPIPRDRDQAFTKTDGNLLRLLMNIPALRHMKSFRKDFPSAKWFNAEPYPQDLAFIKAADKQVWIRQVREVTSALTDTDIDYAFSKLPKEIRDDATSNTLKETLKIRKKGLEKFALAYHDFLQKRILVVGTDKKDKFTITRMPGGKTQIIISRIKKEGEEQQSSLVYDKRATNEIWVYGLDDDDIFEVKGKGSKEITIRLVGGQNRDTYTVENPKRIKIYDYRSKENTFTAGNKAAVFLSDDYQTNEYNYKKPKYNVFFGLPLVGSNPDDGLKIGASLSYMKYGFHNHLYSQKHNLKGNYYFATDGFELFYKAIFHKAVGNWDFEIDAKYTTPNFSMNYFGYGNETRNDDALLGMNYNRVRIQQFTFNPSLRRTGKYGSDVQIQPVFENIEVEKTQDRFVNEPGIVSKEVFDYQQFAGINLKYGFENYDNASNPTMGMTFSVLASWKTNLSQTNRNFSYLEGTYGISHKITSDGKFIFGTLLKGKILLNNNFEFYQGATLGGDYDLRGFRKERFLGKESFFQSSDLRWNIGKIRQNIVPMTYGILGGYDYGRVWLDTEKSNKWHQSFGGGVWLNGLNVVTARITYFNSSDGNRIAFGLGFGF</sequence>
<dbReference type="GO" id="GO:0016787">
    <property type="term" value="F:hydrolase activity"/>
    <property type="evidence" value="ECO:0007669"/>
    <property type="project" value="UniProtKB-KW"/>
</dbReference>
<organism evidence="5 6">
    <name type="scientific">Flavobacterium humi</name>
    <dbReference type="NCBI Taxonomy" id="2562683"/>
    <lineage>
        <taxon>Bacteria</taxon>
        <taxon>Pseudomonadati</taxon>
        <taxon>Bacteroidota</taxon>
        <taxon>Flavobacteriia</taxon>
        <taxon>Flavobacteriales</taxon>
        <taxon>Flavobacteriaceae</taxon>
        <taxon>Flavobacterium</taxon>
    </lineage>
</organism>
<dbReference type="AlphaFoldDB" id="A0A4Z0LCD9"/>
<keyword evidence="2" id="KW-0378">Hydrolase</keyword>
<evidence type="ECO:0000256" key="3">
    <source>
        <dbReference type="SAM" id="SignalP"/>
    </source>
</evidence>
<dbReference type="OrthoDB" id="333971at2"/>
<dbReference type="SUPFAM" id="SSF56300">
    <property type="entry name" value="Metallo-dependent phosphatases"/>
    <property type="match status" value="1"/>
</dbReference>
<comment type="caution">
    <text evidence="5">The sequence shown here is derived from an EMBL/GenBank/DDBJ whole genome shotgun (WGS) entry which is preliminary data.</text>
</comment>
<dbReference type="InterPro" id="IPR029052">
    <property type="entry name" value="Metallo-depent_PP-like"/>
</dbReference>
<feature type="signal peptide" evidence="3">
    <location>
        <begin position="1"/>
        <end position="30"/>
    </location>
</feature>
<dbReference type="RefSeq" id="WP_135524732.1">
    <property type="nucleotide sequence ID" value="NZ_SRLH01000001.1"/>
</dbReference>
<keyword evidence="1 3" id="KW-0732">Signal</keyword>
<dbReference type="CDD" id="cd00838">
    <property type="entry name" value="MPP_superfamily"/>
    <property type="match status" value="1"/>
</dbReference>
<evidence type="ECO:0000259" key="4">
    <source>
        <dbReference type="Pfam" id="PF00149"/>
    </source>
</evidence>
<evidence type="ECO:0000256" key="2">
    <source>
        <dbReference type="ARBA" id="ARBA00022801"/>
    </source>
</evidence>
<dbReference type="Pfam" id="PF00149">
    <property type="entry name" value="Metallophos"/>
    <property type="match status" value="1"/>
</dbReference>
<dbReference type="Gene3D" id="3.60.21.10">
    <property type="match status" value="1"/>
</dbReference>
<name>A0A4Z0LCD9_9FLAO</name>
<reference evidence="5 6" key="1">
    <citation type="submission" date="2019-04" db="EMBL/GenBank/DDBJ databases">
        <title>Flavobacterium sp. strain DS2-A Genome sequencing and assembly.</title>
        <authorList>
            <person name="Kim I."/>
        </authorList>
    </citation>
    <scope>NUCLEOTIDE SEQUENCE [LARGE SCALE GENOMIC DNA]</scope>
    <source>
        <strain evidence="5 6">DS2-A</strain>
    </source>
</reference>
<proteinExistence type="predicted"/>